<gene>
    <name evidence="2" type="ORF">F2Q68_00026136</name>
</gene>
<proteinExistence type="predicted"/>
<keyword evidence="1" id="KW-0472">Membrane</keyword>
<reference evidence="2" key="1">
    <citation type="submission" date="2019-12" db="EMBL/GenBank/DDBJ databases">
        <title>Genome sequencing and annotation of Brassica cretica.</title>
        <authorList>
            <person name="Studholme D.J."/>
            <person name="Sarris P.F."/>
        </authorList>
    </citation>
    <scope>NUCLEOTIDE SEQUENCE</scope>
    <source>
        <strain evidence="2">PFS-001/15</strain>
        <tissue evidence="2">Leaf</tissue>
    </source>
</reference>
<organism evidence="2 3">
    <name type="scientific">Brassica cretica</name>
    <name type="common">Mustard</name>
    <dbReference type="NCBI Taxonomy" id="69181"/>
    <lineage>
        <taxon>Eukaryota</taxon>
        <taxon>Viridiplantae</taxon>
        <taxon>Streptophyta</taxon>
        <taxon>Embryophyta</taxon>
        <taxon>Tracheophyta</taxon>
        <taxon>Spermatophyta</taxon>
        <taxon>Magnoliopsida</taxon>
        <taxon>eudicotyledons</taxon>
        <taxon>Gunneridae</taxon>
        <taxon>Pentapetalae</taxon>
        <taxon>rosids</taxon>
        <taxon>malvids</taxon>
        <taxon>Brassicales</taxon>
        <taxon>Brassicaceae</taxon>
        <taxon>Brassiceae</taxon>
        <taxon>Brassica</taxon>
    </lineage>
</organism>
<comment type="caution">
    <text evidence="2">The sequence shown here is derived from an EMBL/GenBank/DDBJ whole genome shotgun (WGS) entry which is preliminary data.</text>
</comment>
<evidence type="ECO:0000313" key="3">
    <source>
        <dbReference type="Proteomes" id="UP000712281"/>
    </source>
</evidence>
<dbReference type="EMBL" id="QGKW02001911">
    <property type="protein sequence ID" value="KAF2569123.1"/>
    <property type="molecule type" value="Genomic_DNA"/>
</dbReference>
<dbReference type="AlphaFoldDB" id="A0A8S9IIE3"/>
<keyword evidence="1" id="KW-0812">Transmembrane</keyword>
<dbReference type="Proteomes" id="UP000712281">
    <property type="component" value="Unassembled WGS sequence"/>
</dbReference>
<name>A0A8S9IIE3_BRACR</name>
<evidence type="ECO:0000313" key="2">
    <source>
        <dbReference type="EMBL" id="KAF2569123.1"/>
    </source>
</evidence>
<evidence type="ECO:0000256" key="1">
    <source>
        <dbReference type="SAM" id="Phobius"/>
    </source>
</evidence>
<accession>A0A8S9IIE3</accession>
<sequence length="248" mass="27881">MRVRRGFASEGRWIRAGIAGFQKDLGLFAFVLIGLKTILLSSIWGSSGLELGFQKDLGLFEFVFLAQFECFEFECIEFVCLLFKDYNVTYLLTNIGQDYSYNQSSSSSDSIDITSLLQAEAELYADEEDLPVSSLAVEDLRDLGLFAFVLIGLKTILLSSIWGSSGLELGFQKDLGLFEFVFLAQFECFEFECIEFVCLLFKDYNVTYLLTNMGQDYSYNQSSSSSDSIDITSLLQAEAELYADEGHC</sequence>
<protein>
    <submittedName>
        <fullName evidence="2">Uncharacterized protein</fullName>
    </submittedName>
</protein>
<feature type="transmembrane region" description="Helical" evidence="1">
    <location>
        <begin position="25"/>
        <end position="44"/>
    </location>
</feature>
<keyword evidence="1" id="KW-1133">Transmembrane helix</keyword>